<feature type="non-terminal residue" evidence="1">
    <location>
        <position position="57"/>
    </location>
</feature>
<keyword evidence="2" id="KW-1185">Reference proteome</keyword>
<dbReference type="EMBL" id="BGPR01192654">
    <property type="protein sequence ID" value="GBM95724.1"/>
    <property type="molecule type" value="Genomic_DNA"/>
</dbReference>
<evidence type="ECO:0000313" key="2">
    <source>
        <dbReference type="Proteomes" id="UP000499080"/>
    </source>
</evidence>
<comment type="caution">
    <text evidence="1">The sequence shown here is derived from an EMBL/GenBank/DDBJ whole genome shotgun (WGS) entry which is preliminary data.</text>
</comment>
<protein>
    <submittedName>
        <fullName evidence="1">Uncharacterized protein</fullName>
    </submittedName>
</protein>
<dbReference type="AlphaFoldDB" id="A0A4Y2K070"/>
<gene>
    <name evidence="1" type="ORF">AVEN_262563_1</name>
</gene>
<proteinExistence type="predicted"/>
<dbReference type="Proteomes" id="UP000499080">
    <property type="component" value="Unassembled WGS sequence"/>
</dbReference>
<accession>A0A4Y2K070</accession>
<sequence>MQKVNESFGFLSPKQLTTLDNKTLREEAATTLANLYPHDPEKDELAVEIESFKYSVI</sequence>
<evidence type="ECO:0000313" key="1">
    <source>
        <dbReference type="EMBL" id="GBM95724.1"/>
    </source>
</evidence>
<name>A0A4Y2K070_ARAVE</name>
<organism evidence="1 2">
    <name type="scientific">Araneus ventricosus</name>
    <name type="common">Orbweaver spider</name>
    <name type="synonym">Epeira ventricosa</name>
    <dbReference type="NCBI Taxonomy" id="182803"/>
    <lineage>
        <taxon>Eukaryota</taxon>
        <taxon>Metazoa</taxon>
        <taxon>Ecdysozoa</taxon>
        <taxon>Arthropoda</taxon>
        <taxon>Chelicerata</taxon>
        <taxon>Arachnida</taxon>
        <taxon>Araneae</taxon>
        <taxon>Araneomorphae</taxon>
        <taxon>Entelegynae</taxon>
        <taxon>Araneoidea</taxon>
        <taxon>Araneidae</taxon>
        <taxon>Araneus</taxon>
    </lineage>
</organism>
<reference evidence="1 2" key="1">
    <citation type="journal article" date="2019" name="Sci. Rep.">
        <title>Orb-weaving spider Araneus ventricosus genome elucidates the spidroin gene catalogue.</title>
        <authorList>
            <person name="Kono N."/>
            <person name="Nakamura H."/>
            <person name="Ohtoshi R."/>
            <person name="Moran D.A.P."/>
            <person name="Shinohara A."/>
            <person name="Yoshida Y."/>
            <person name="Fujiwara M."/>
            <person name="Mori M."/>
            <person name="Tomita M."/>
            <person name="Arakawa K."/>
        </authorList>
    </citation>
    <scope>NUCLEOTIDE SEQUENCE [LARGE SCALE GENOMIC DNA]</scope>
</reference>